<evidence type="ECO:0000256" key="4">
    <source>
        <dbReference type="ARBA" id="ARBA00022989"/>
    </source>
</evidence>
<reference evidence="9" key="1">
    <citation type="submission" date="2022-12" db="EMBL/GenBank/DDBJ databases">
        <title>New Phytohabitans aurantiacus sp. RD004123 nov., an actinomycete isolated from soil.</title>
        <authorList>
            <person name="Triningsih D.W."/>
            <person name="Harunari E."/>
            <person name="Igarashi Y."/>
        </authorList>
    </citation>
    <scope>NUCLEOTIDE SEQUENCE</scope>
    <source>
        <strain evidence="9">RD004123</strain>
    </source>
</reference>
<feature type="transmembrane region" description="Helical" evidence="7">
    <location>
        <begin position="423"/>
        <end position="450"/>
    </location>
</feature>
<accession>A0ABQ5R1U9</accession>
<evidence type="ECO:0000256" key="3">
    <source>
        <dbReference type="ARBA" id="ARBA00022692"/>
    </source>
</evidence>
<sequence length="833" mass="83910">MTVLRTQLSGLARRPARLLLTGLAMLVASFVVYGTVLAQYSTARTVVDGLSGTPEAADVVVGSWDRPVPATAVDRIRALPGVAEVIGRAYVGFSLRAPAGSYLTVGADPGSGPLAMARLVEGAYPDAPREIALSRRTADWFGIPIGGTVVATPDGEGKGEPVKLTVTGVVEDSNGGAGWAYTTDRLLGALRPVTEYSQAEVRLEPGGTIGQVRDAVGDAATVETGALVREQEATEAASGVKLIFALVGIFVAIAVAAAALVATSTFRIVFAQRMRQLALLRAVGAGRGAIVRALAVEGALTGFVAGVAGVLSAYAFGRALPAVLRAFGVAVADPGTPVGPAIAVVIGCVLVTLLAVLAPAGSASRVSPLEALRAASTTGARSGIGVGRAILGGLLAAGAVLLAAALVAALPGPDAQNYDPAPVMFGVVLSSTLAFFALVALGPVLLGPVLRLVGWPLRRAGALGRLAVGGVGGAPRRAAAVSVVVALGVAMISGGLVMAESLRRMADRELTAMAPADFRMNPSGGAVPAAVVDQVRKRSEVTGVATFRTAEVRIVGTEDLTVRVVDLDPGKLREDLRLDAVDGSLDDLGPGRVALARYVAEPDHIRVGDKIQLATAGRTLSLRVAATLESGPLDAAAMVDPADLDRLGVAATPTGLLANAARAGDDGRDSARSALQSAAAGVDGLAVEVLADQRDDFNAQLDALLGIAVGLMGLTVLIAVVGVGSTTALSVVERIREAGLLRAIGLARGGLRAMLTTEAALYGVLGSVLGLALGIPYAGLMVAAMGENVPLELPAGQLVLTVLALTGLTALAGVLPARRAAKVSPMAAIAQDG</sequence>
<dbReference type="RefSeq" id="WP_281900943.1">
    <property type="nucleotide sequence ID" value="NZ_BSDI01000033.1"/>
</dbReference>
<feature type="transmembrane region" description="Helical" evidence="7">
    <location>
        <begin position="337"/>
        <end position="358"/>
    </location>
</feature>
<feature type="transmembrane region" description="Helical" evidence="7">
    <location>
        <begin position="798"/>
        <end position="817"/>
    </location>
</feature>
<name>A0ABQ5R1U9_9ACTN</name>
<comment type="similarity">
    <text evidence="6">Belongs to the ABC-4 integral membrane protein family.</text>
</comment>
<dbReference type="Pfam" id="PF02687">
    <property type="entry name" value="FtsX"/>
    <property type="match status" value="2"/>
</dbReference>
<organism evidence="9 10">
    <name type="scientific">Phytohabitans aurantiacus</name>
    <dbReference type="NCBI Taxonomy" id="3016789"/>
    <lineage>
        <taxon>Bacteria</taxon>
        <taxon>Bacillati</taxon>
        <taxon>Actinomycetota</taxon>
        <taxon>Actinomycetes</taxon>
        <taxon>Micromonosporales</taxon>
        <taxon>Micromonosporaceae</taxon>
    </lineage>
</organism>
<dbReference type="InterPro" id="IPR050250">
    <property type="entry name" value="Macrolide_Exporter_MacB"/>
</dbReference>
<feature type="domain" description="ABC3 transporter permease C-terminal" evidence="8">
    <location>
        <begin position="711"/>
        <end position="825"/>
    </location>
</feature>
<evidence type="ECO:0000256" key="2">
    <source>
        <dbReference type="ARBA" id="ARBA00022475"/>
    </source>
</evidence>
<comment type="caution">
    <text evidence="9">The sequence shown here is derived from an EMBL/GenBank/DDBJ whole genome shotgun (WGS) entry which is preliminary data.</text>
</comment>
<keyword evidence="5 7" id="KW-0472">Membrane</keyword>
<evidence type="ECO:0000313" key="9">
    <source>
        <dbReference type="EMBL" id="GLI00548.1"/>
    </source>
</evidence>
<dbReference type="Proteomes" id="UP001144280">
    <property type="component" value="Unassembled WGS sequence"/>
</dbReference>
<evidence type="ECO:0000256" key="1">
    <source>
        <dbReference type="ARBA" id="ARBA00004651"/>
    </source>
</evidence>
<proteinExistence type="inferred from homology"/>
<comment type="subcellular location">
    <subcellularLocation>
        <location evidence="1">Cell membrane</location>
        <topology evidence="1">Multi-pass membrane protein</topology>
    </subcellularLocation>
</comment>
<keyword evidence="10" id="KW-1185">Reference proteome</keyword>
<keyword evidence="4 7" id="KW-1133">Transmembrane helix</keyword>
<protein>
    <submittedName>
        <fullName evidence="9">ABC transporter substrate-binding protein</fullName>
    </submittedName>
</protein>
<feature type="transmembrane region" description="Helical" evidence="7">
    <location>
        <begin position="291"/>
        <end position="317"/>
    </location>
</feature>
<feature type="transmembrane region" description="Helical" evidence="7">
    <location>
        <begin position="389"/>
        <end position="411"/>
    </location>
</feature>
<evidence type="ECO:0000256" key="7">
    <source>
        <dbReference type="SAM" id="Phobius"/>
    </source>
</evidence>
<feature type="transmembrane region" description="Helical" evidence="7">
    <location>
        <begin position="703"/>
        <end position="732"/>
    </location>
</feature>
<evidence type="ECO:0000259" key="8">
    <source>
        <dbReference type="Pfam" id="PF02687"/>
    </source>
</evidence>
<dbReference type="EMBL" id="BSDI01000033">
    <property type="protein sequence ID" value="GLI00548.1"/>
    <property type="molecule type" value="Genomic_DNA"/>
</dbReference>
<feature type="domain" description="ABC3 transporter permease C-terminal" evidence="8">
    <location>
        <begin position="249"/>
        <end position="368"/>
    </location>
</feature>
<evidence type="ECO:0000256" key="6">
    <source>
        <dbReference type="ARBA" id="ARBA00038076"/>
    </source>
</evidence>
<dbReference type="InterPro" id="IPR003838">
    <property type="entry name" value="ABC3_permease_C"/>
</dbReference>
<evidence type="ECO:0000256" key="5">
    <source>
        <dbReference type="ARBA" id="ARBA00023136"/>
    </source>
</evidence>
<dbReference type="PANTHER" id="PTHR30572">
    <property type="entry name" value="MEMBRANE COMPONENT OF TRANSPORTER-RELATED"/>
    <property type="match status" value="1"/>
</dbReference>
<feature type="transmembrane region" description="Helical" evidence="7">
    <location>
        <begin position="753"/>
        <end position="778"/>
    </location>
</feature>
<dbReference type="PANTHER" id="PTHR30572:SF4">
    <property type="entry name" value="ABC TRANSPORTER PERMEASE YTRF"/>
    <property type="match status" value="1"/>
</dbReference>
<gene>
    <name evidence="9" type="ORF">Pa4123_58240</name>
</gene>
<keyword evidence="2" id="KW-1003">Cell membrane</keyword>
<feature type="transmembrane region" description="Helical" evidence="7">
    <location>
        <begin position="478"/>
        <end position="499"/>
    </location>
</feature>
<feature type="transmembrane region" description="Helical" evidence="7">
    <location>
        <begin position="242"/>
        <end position="270"/>
    </location>
</feature>
<keyword evidence="3 7" id="KW-0812">Transmembrane</keyword>
<evidence type="ECO:0000313" key="10">
    <source>
        <dbReference type="Proteomes" id="UP001144280"/>
    </source>
</evidence>